<keyword evidence="3" id="KW-1185">Reference proteome</keyword>
<organism evidence="2 3">
    <name type="scientific">Klebsormidium nitens</name>
    <name type="common">Green alga</name>
    <name type="synonym">Ulothrix nitens</name>
    <dbReference type="NCBI Taxonomy" id="105231"/>
    <lineage>
        <taxon>Eukaryota</taxon>
        <taxon>Viridiplantae</taxon>
        <taxon>Streptophyta</taxon>
        <taxon>Klebsormidiophyceae</taxon>
        <taxon>Klebsormidiales</taxon>
        <taxon>Klebsormidiaceae</taxon>
        <taxon>Klebsormidium</taxon>
    </lineage>
</organism>
<dbReference type="OrthoDB" id="3341102at2759"/>
<proteinExistence type="predicted"/>
<evidence type="ECO:0000256" key="1">
    <source>
        <dbReference type="SAM" id="MobiDB-lite"/>
    </source>
</evidence>
<feature type="region of interest" description="Disordered" evidence="1">
    <location>
        <begin position="19"/>
        <end position="99"/>
    </location>
</feature>
<feature type="compositionally biased region" description="Basic residues" evidence="1">
    <location>
        <begin position="59"/>
        <end position="68"/>
    </location>
</feature>
<sequence>MAPTGNAVITAFFKKATPEQLERQKQIDAEHWEAQKRKDAEKLARDEAKRQAAEAAKRPVGRPKKKRPPPVVLIDLENPAAEPTPQPQQPPAPKKLKGPYTKWGSVKLWPLIAEAVRKHPKSLSEALNFLQHIKAAPGRSASPFDKLTVNTMKGWYERSGPDGHWKLKDSMKEKLAALAGSKAAQLRRNRESPGGILKGRPEVVDKIVRCLKGMREFGQQIDSSGPSGASSR</sequence>
<evidence type="ECO:0000313" key="3">
    <source>
        <dbReference type="Proteomes" id="UP000054558"/>
    </source>
</evidence>
<feature type="compositionally biased region" description="Pro residues" evidence="1">
    <location>
        <begin position="82"/>
        <end position="93"/>
    </location>
</feature>
<dbReference type="EMBL" id="DF237208">
    <property type="protein sequence ID" value="GAQ85874.1"/>
    <property type="molecule type" value="Genomic_DNA"/>
</dbReference>
<feature type="non-terminal residue" evidence="2">
    <location>
        <position position="232"/>
    </location>
</feature>
<accession>A0A1Y1I4K5</accession>
<feature type="compositionally biased region" description="Basic and acidic residues" evidence="1">
    <location>
        <begin position="19"/>
        <end position="57"/>
    </location>
</feature>
<evidence type="ECO:0000313" key="2">
    <source>
        <dbReference type="EMBL" id="GAQ85874.1"/>
    </source>
</evidence>
<reference evidence="2 3" key="1">
    <citation type="journal article" date="2014" name="Nat. Commun.">
        <title>Klebsormidium flaccidum genome reveals primary factors for plant terrestrial adaptation.</title>
        <authorList>
            <person name="Hori K."/>
            <person name="Maruyama F."/>
            <person name="Fujisawa T."/>
            <person name="Togashi T."/>
            <person name="Yamamoto N."/>
            <person name="Seo M."/>
            <person name="Sato S."/>
            <person name="Yamada T."/>
            <person name="Mori H."/>
            <person name="Tajima N."/>
            <person name="Moriyama T."/>
            <person name="Ikeuchi M."/>
            <person name="Watanabe M."/>
            <person name="Wada H."/>
            <person name="Kobayashi K."/>
            <person name="Saito M."/>
            <person name="Masuda T."/>
            <person name="Sasaki-Sekimoto Y."/>
            <person name="Mashiguchi K."/>
            <person name="Awai K."/>
            <person name="Shimojima M."/>
            <person name="Masuda S."/>
            <person name="Iwai M."/>
            <person name="Nobusawa T."/>
            <person name="Narise T."/>
            <person name="Kondo S."/>
            <person name="Saito H."/>
            <person name="Sato R."/>
            <person name="Murakawa M."/>
            <person name="Ihara Y."/>
            <person name="Oshima-Yamada Y."/>
            <person name="Ohtaka K."/>
            <person name="Satoh M."/>
            <person name="Sonobe K."/>
            <person name="Ishii M."/>
            <person name="Ohtani R."/>
            <person name="Kanamori-Sato M."/>
            <person name="Honoki R."/>
            <person name="Miyazaki D."/>
            <person name="Mochizuki H."/>
            <person name="Umetsu J."/>
            <person name="Higashi K."/>
            <person name="Shibata D."/>
            <person name="Kamiya Y."/>
            <person name="Sato N."/>
            <person name="Nakamura Y."/>
            <person name="Tabata S."/>
            <person name="Ida S."/>
            <person name="Kurokawa K."/>
            <person name="Ohta H."/>
        </authorList>
    </citation>
    <scope>NUCLEOTIDE SEQUENCE [LARGE SCALE GENOMIC DNA]</scope>
    <source>
        <strain evidence="2 3">NIES-2285</strain>
    </source>
</reference>
<dbReference type="AlphaFoldDB" id="A0A1Y1I4K5"/>
<protein>
    <submittedName>
        <fullName evidence="2">Uncharacterized protein</fullName>
    </submittedName>
</protein>
<name>A0A1Y1I4K5_KLENI</name>
<gene>
    <name evidence="2" type="ORF">KFL_002590010</name>
</gene>
<dbReference type="Proteomes" id="UP000054558">
    <property type="component" value="Unassembled WGS sequence"/>
</dbReference>